<dbReference type="GO" id="GO:0004611">
    <property type="term" value="F:phosphoenolpyruvate carboxykinase activity"/>
    <property type="evidence" value="ECO:0007669"/>
    <property type="project" value="InterPro"/>
</dbReference>
<protein>
    <submittedName>
        <fullName evidence="2">Phosphoenolpyruvate carboxykinase</fullName>
    </submittedName>
</protein>
<dbReference type="InterPro" id="IPR013035">
    <property type="entry name" value="PEP_carboxykinase_C"/>
</dbReference>
<dbReference type="SUPFAM" id="SSF53795">
    <property type="entry name" value="PEP carboxykinase-like"/>
    <property type="match status" value="1"/>
</dbReference>
<accession>D2EFE3</accession>
<evidence type="ECO:0000259" key="1">
    <source>
        <dbReference type="Pfam" id="PF00821"/>
    </source>
</evidence>
<reference evidence="2 3" key="1">
    <citation type="journal article" date="2010" name="Proc. Natl. Acad. Sci. U.S.A.">
        <title>Enigmatic, ultrasmall, uncultivated Archaea.</title>
        <authorList>
            <person name="Baker B.J."/>
            <person name="Comolli L.R."/>
            <person name="Dick G.J."/>
            <person name="Hauser L.J."/>
            <person name="Hyatt D."/>
            <person name="Dill B.D."/>
            <person name="Land M.L."/>
            <person name="Verberkmoes N.C."/>
            <person name="Hettich R.L."/>
            <person name="Banfield J.F."/>
        </authorList>
    </citation>
    <scope>NUCLEOTIDE SEQUENCE [LARGE SCALE GENOMIC DNA]</scope>
</reference>
<dbReference type="GO" id="GO:0006094">
    <property type="term" value="P:gluconeogenesis"/>
    <property type="evidence" value="ECO:0007669"/>
    <property type="project" value="InterPro"/>
</dbReference>
<dbReference type="GO" id="GO:0016301">
    <property type="term" value="F:kinase activity"/>
    <property type="evidence" value="ECO:0007669"/>
    <property type="project" value="UniProtKB-KW"/>
</dbReference>
<gene>
    <name evidence="2" type="ORF">BJBARM4_0461</name>
</gene>
<dbReference type="Proteomes" id="UP000009375">
    <property type="component" value="Unassembled WGS sequence"/>
</dbReference>
<evidence type="ECO:0000313" key="2">
    <source>
        <dbReference type="EMBL" id="EEZ92948.1"/>
    </source>
</evidence>
<dbReference type="Pfam" id="PF00821">
    <property type="entry name" value="PEPCK_GTP"/>
    <property type="match status" value="1"/>
</dbReference>
<dbReference type="AlphaFoldDB" id="D2EFE3"/>
<dbReference type="Gene3D" id="3.90.228.20">
    <property type="match status" value="1"/>
</dbReference>
<dbReference type="InterPro" id="IPR035077">
    <property type="entry name" value="PEP_carboxykinase_GTP_C"/>
</dbReference>
<keyword evidence="2" id="KW-0808">Transferase</keyword>
<dbReference type="GO" id="GO:0017076">
    <property type="term" value="F:purine nucleotide binding"/>
    <property type="evidence" value="ECO:0007669"/>
    <property type="project" value="InterPro"/>
</dbReference>
<proteinExistence type="predicted"/>
<feature type="domain" description="Phosphoenolpyruvate carboxykinase C-terminal P-loop" evidence="1">
    <location>
        <begin position="4"/>
        <end position="58"/>
    </location>
</feature>
<keyword evidence="2" id="KW-0670">Pyruvate</keyword>
<sequence>MDIKDLDLKGLNIKKEKIKELLYFDKQGWLKELNEVKVFFKKFEKDFPVELWYEFNKMYRAVQEY</sequence>
<name>D2EFE3_PARA4</name>
<organism evidence="2 3">
    <name type="scientific">Candidatus Parvarchaeum acidiphilum ARMAN-4</name>
    <dbReference type="NCBI Taxonomy" id="662760"/>
    <lineage>
        <taxon>Archaea</taxon>
        <taxon>Candidatus Parvarchaeota</taxon>
        <taxon>Candidatus Parvarchaeum</taxon>
    </lineage>
</organism>
<keyword evidence="2" id="KW-0418">Kinase</keyword>
<dbReference type="EMBL" id="GG730045">
    <property type="protein sequence ID" value="EEZ92948.1"/>
    <property type="molecule type" value="Genomic_DNA"/>
</dbReference>
<evidence type="ECO:0000313" key="3">
    <source>
        <dbReference type="Proteomes" id="UP000009375"/>
    </source>
</evidence>